<dbReference type="PANTHER" id="PTHR46112:SF2">
    <property type="entry name" value="XAA-PRO AMINOPEPTIDASE P-RELATED"/>
    <property type="match status" value="1"/>
</dbReference>
<dbReference type="SUPFAM" id="SSF53092">
    <property type="entry name" value="Creatinase/prolidase N-terminal domain"/>
    <property type="match status" value="1"/>
</dbReference>
<gene>
    <name evidence="3" type="ORF">AVJ23_02990</name>
</gene>
<dbReference type="RefSeq" id="WP_058860641.1">
    <property type="nucleotide sequence ID" value="NZ_LPXO01000001.1"/>
</dbReference>
<dbReference type="Gene3D" id="3.90.230.10">
    <property type="entry name" value="Creatinase/methionine aminopeptidase superfamily"/>
    <property type="match status" value="1"/>
</dbReference>
<sequence>MRQHRFDKDIPFTEGEYLRRLALTRAAMDRAGIEVLLVTDPSNIAWLTGYDGWSFYVHQAALVFHDRDPVWWGRNQDTNGALRTVWMNDDRVIGYEDSYVQNPDKHPMEDLVLRLVGMGFPAPRLGVEMENYYFSARAYLALGEAAPEATLIDATGLVNWERGIKSDEEVVFMRRAARISEKIVDGLLERVEPGVPKNEIVAQIQHDAYTGADGHWGDYAAIVPLLPSGSDAAAPHLTWDGRPFRKGEATFFEISGCYRRYHAPLCRTIFLGEPPEIFRAAEAALIEGLEAGLEAARAGNRACDIAHALAAPLERAGIERGARCGYPIGLSYPPDWGERTVSLRTEDETVLQPGMTFHFMPGLWMSDWGLEITESILITEDGPAECFCDRPRKMFVKP</sequence>
<comment type="caution">
    <text evidence="3">The sequence shown here is derived from an EMBL/GenBank/DDBJ whole genome shotgun (WGS) entry which is preliminary data.</text>
</comment>
<dbReference type="InterPro" id="IPR000994">
    <property type="entry name" value="Pept_M24"/>
</dbReference>
<dbReference type="InterPro" id="IPR000587">
    <property type="entry name" value="Creatinase_N"/>
</dbReference>
<organism evidence="3 4">
    <name type="scientific">Pseudoponticoccus marisrubri</name>
    <dbReference type="NCBI Taxonomy" id="1685382"/>
    <lineage>
        <taxon>Bacteria</taxon>
        <taxon>Pseudomonadati</taxon>
        <taxon>Pseudomonadota</taxon>
        <taxon>Alphaproteobacteria</taxon>
        <taxon>Rhodobacterales</taxon>
        <taxon>Roseobacteraceae</taxon>
        <taxon>Pseudoponticoccus</taxon>
    </lineage>
</organism>
<protein>
    <submittedName>
        <fullName evidence="3">Ectoine hydrolase DoeA</fullName>
    </submittedName>
</protein>
<dbReference type="SUPFAM" id="SSF55920">
    <property type="entry name" value="Creatinase/aminopeptidase"/>
    <property type="match status" value="1"/>
</dbReference>
<feature type="domain" description="Creatinase N-terminal" evidence="2">
    <location>
        <begin position="20"/>
        <end position="163"/>
    </location>
</feature>
<dbReference type="InterPro" id="IPR036005">
    <property type="entry name" value="Creatinase/aminopeptidase-like"/>
</dbReference>
<evidence type="ECO:0000259" key="1">
    <source>
        <dbReference type="Pfam" id="PF00557"/>
    </source>
</evidence>
<dbReference type="EMBL" id="LPXO01000001">
    <property type="protein sequence ID" value="KUF12697.1"/>
    <property type="molecule type" value="Genomic_DNA"/>
</dbReference>
<name>A0A0W7WQ34_9RHOB</name>
<dbReference type="InterPro" id="IPR050659">
    <property type="entry name" value="Peptidase_M24B"/>
</dbReference>
<evidence type="ECO:0000313" key="3">
    <source>
        <dbReference type="EMBL" id="KUF12697.1"/>
    </source>
</evidence>
<dbReference type="InterPro" id="IPR029149">
    <property type="entry name" value="Creatin/AminoP/Spt16_N"/>
</dbReference>
<dbReference type="GO" id="GO:0016787">
    <property type="term" value="F:hydrolase activity"/>
    <property type="evidence" value="ECO:0007669"/>
    <property type="project" value="UniProtKB-KW"/>
</dbReference>
<dbReference type="STRING" id="1685382.AVJ23_02990"/>
<dbReference type="Pfam" id="PF00557">
    <property type="entry name" value="Peptidase_M24"/>
    <property type="match status" value="1"/>
</dbReference>
<accession>A0A0W7WQ34</accession>
<keyword evidence="4" id="KW-1185">Reference proteome</keyword>
<dbReference type="Gene3D" id="3.40.350.10">
    <property type="entry name" value="Creatinase/prolidase N-terminal domain"/>
    <property type="match status" value="1"/>
</dbReference>
<dbReference type="Proteomes" id="UP000054396">
    <property type="component" value="Unassembled WGS sequence"/>
</dbReference>
<reference evidence="3 4" key="1">
    <citation type="submission" date="2015-12" db="EMBL/GenBank/DDBJ databases">
        <authorList>
            <person name="Shamseldin A."/>
            <person name="Moawad H."/>
            <person name="Abd El-Rahim W.M."/>
            <person name="Sadowsky M.J."/>
        </authorList>
    </citation>
    <scope>NUCLEOTIDE SEQUENCE [LARGE SCALE GENOMIC DNA]</scope>
    <source>
        <strain evidence="3 4">SJ5A-1</strain>
    </source>
</reference>
<dbReference type="AlphaFoldDB" id="A0A0W7WQ34"/>
<evidence type="ECO:0000259" key="2">
    <source>
        <dbReference type="Pfam" id="PF01321"/>
    </source>
</evidence>
<evidence type="ECO:0000313" key="4">
    <source>
        <dbReference type="Proteomes" id="UP000054396"/>
    </source>
</evidence>
<proteinExistence type="predicted"/>
<feature type="domain" description="Peptidase M24" evidence="1">
    <location>
        <begin position="173"/>
        <end position="380"/>
    </location>
</feature>
<dbReference type="PANTHER" id="PTHR46112">
    <property type="entry name" value="AMINOPEPTIDASE"/>
    <property type="match status" value="1"/>
</dbReference>
<dbReference type="Pfam" id="PF01321">
    <property type="entry name" value="Creatinase_N"/>
    <property type="match status" value="1"/>
</dbReference>
<dbReference type="CDD" id="cd01066">
    <property type="entry name" value="APP_MetAP"/>
    <property type="match status" value="1"/>
</dbReference>
<dbReference type="OrthoDB" id="9761809at2"/>
<keyword evidence="3" id="KW-0378">Hydrolase</keyword>